<comment type="similarity">
    <text evidence="5">Belongs to the nitrate reductase family.</text>
</comment>
<sequence>MRHGFLTPVSIHYVRNHGAVPRGDWATWTIEICGLVRRPARLTVDDLVRGFPHLEIPVTLVCAGNRRKEQNMVRRTLGFNWGPAAISTSLWRGVRLCDVLRWCGVMGRGDGAMNVCFEGAEDLPGGGGSKYGTSLRKEVAMDPQRDIMLAYLQNGELLTPDHGYPVRMIIPGFIGGRMVKWLKRIIVTTKESESYYHYKDNRVLPTHVDAELADAEGWWYKPEYIINELNINSVITTPAHDEFLSVNALTGQGPYLMRGYAYSGGGRKVTRVEITLDGGEMWQLCALEHPEKPNKYGKYWCWCFWSIEVEVPNLLRAKGIAVRAWDEALNTQPEKLIWNVMGMMNNCWHSVRMNVSSPDKGEIVVSFQHPTQPGNQPGGWMDRKTKLGSSNGSLPLENTASRQFSVSDVRQHSSRNSTWIVVHGRVYDCTTFLKDHPGGVDSILLNAGSDCTEEFDAVHSDRAKSMLNSYCIGELLNTGHTTDAAMMVSSVTALANPGGKVPVRLIAKTQISRNARLFRLALPFANQSLGLPVGKHVFLRARIGGKLCIRAYTPTSPANAVGYLELLIRIYFKGEHPGFPDGGLMSQHLESLAIGSELEIRGPVGDIEYTGRGNFLVDGKPRFARRLAMVAGGTGITPVYQVIQAVIEDQPEDWTEMHLVYANRSEDDILMREELDGWARVHKDRLKVWYVVSQARRREEWGYSVGLLTEGILREHIPVGGREDTLALVCGPPAMIEMSVVPNLVKLGYDVSNSCLKF</sequence>
<dbReference type="GO" id="GO:0006809">
    <property type="term" value="P:nitric oxide biosynthetic process"/>
    <property type="evidence" value="ECO:0007669"/>
    <property type="project" value="UniProtKB-ARBA"/>
</dbReference>
<keyword evidence="15" id="KW-0534">Nitrate assimilation</keyword>
<evidence type="ECO:0000256" key="3">
    <source>
        <dbReference type="ARBA" id="ARBA00001974"/>
    </source>
</evidence>
<dbReference type="CDD" id="cd06183">
    <property type="entry name" value="cyt_b5_reduct_like"/>
    <property type="match status" value="1"/>
</dbReference>
<keyword evidence="12" id="KW-0560">Oxidoreductase</keyword>
<dbReference type="InterPro" id="IPR001433">
    <property type="entry name" value="OxRdtase_FAD/NAD-bd"/>
</dbReference>
<dbReference type="InterPro" id="IPR018506">
    <property type="entry name" value="Cyt_B5_heme-BS"/>
</dbReference>
<keyword evidence="8" id="KW-0349">Heme</keyword>
<evidence type="ECO:0000259" key="17">
    <source>
        <dbReference type="PROSITE" id="PS50255"/>
    </source>
</evidence>
<proteinExistence type="inferred from homology"/>
<dbReference type="SUPFAM" id="SSF81296">
    <property type="entry name" value="E set domains"/>
    <property type="match status" value="1"/>
</dbReference>
<dbReference type="Gene3D" id="2.40.30.10">
    <property type="entry name" value="Translation factors"/>
    <property type="match status" value="1"/>
</dbReference>
<keyword evidence="7" id="KW-0500">Molybdenum</keyword>
<dbReference type="Proteomes" id="UP000639772">
    <property type="component" value="Unassembled WGS sequence"/>
</dbReference>
<dbReference type="Gene3D" id="3.10.120.10">
    <property type="entry name" value="Cytochrome b5-like heme/steroid binding domain"/>
    <property type="match status" value="1"/>
</dbReference>
<dbReference type="InterPro" id="IPR039261">
    <property type="entry name" value="FNR_nucleotide-bd"/>
</dbReference>
<organism evidence="19 20">
    <name type="scientific">Vanilla planifolia</name>
    <name type="common">Vanilla</name>
    <dbReference type="NCBI Taxonomy" id="51239"/>
    <lineage>
        <taxon>Eukaryota</taxon>
        <taxon>Viridiplantae</taxon>
        <taxon>Streptophyta</taxon>
        <taxon>Embryophyta</taxon>
        <taxon>Tracheophyta</taxon>
        <taxon>Spermatophyta</taxon>
        <taxon>Magnoliopsida</taxon>
        <taxon>Liliopsida</taxon>
        <taxon>Asparagales</taxon>
        <taxon>Orchidaceae</taxon>
        <taxon>Vanilloideae</taxon>
        <taxon>Vanilleae</taxon>
        <taxon>Vanilla</taxon>
    </lineage>
</organism>
<dbReference type="FunFam" id="3.40.50.80:FF:000025">
    <property type="entry name" value="Nitrate reductase [NADH]"/>
    <property type="match status" value="1"/>
</dbReference>
<keyword evidence="14" id="KW-0520">NAD</keyword>
<dbReference type="InterPro" id="IPR017927">
    <property type="entry name" value="FAD-bd_FR_type"/>
</dbReference>
<dbReference type="GO" id="GO:0030151">
    <property type="term" value="F:molybdenum ion binding"/>
    <property type="evidence" value="ECO:0007669"/>
    <property type="project" value="InterPro"/>
</dbReference>
<dbReference type="InterPro" id="IPR008335">
    <property type="entry name" value="Mopterin_OxRdtase_euk"/>
</dbReference>
<evidence type="ECO:0000256" key="5">
    <source>
        <dbReference type="ARBA" id="ARBA00006253"/>
    </source>
</evidence>
<comment type="cofactor">
    <cofactor evidence="3">
        <name>FAD</name>
        <dbReference type="ChEBI" id="CHEBI:57692"/>
    </cofactor>
</comment>
<keyword evidence="10" id="KW-0479">Metal-binding</keyword>
<evidence type="ECO:0008006" key="21">
    <source>
        <dbReference type="Google" id="ProtNLM"/>
    </source>
</evidence>
<dbReference type="Gene3D" id="3.90.420.10">
    <property type="entry name" value="Oxidoreductase, molybdopterin-binding domain"/>
    <property type="match status" value="1"/>
</dbReference>
<evidence type="ECO:0000256" key="10">
    <source>
        <dbReference type="ARBA" id="ARBA00022723"/>
    </source>
</evidence>
<name>A0A835R4N8_VANPL</name>
<dbReference type="PROSITE" id="PS51384">
    <property type="entry name" value="FAD_FR"/>
    <property type="match status" value="1"/>
</dbReference>
<dbReference type="SMART" id="SM01117">
    <property type="entry name" value="Cyt-b5"/>
    <property type="match status" value="1"/>
</dbReference>
<dbReference type="GO" id="GO:0008940">
    <property type="term" value="F:nitrate reductase activity"/>
    <property type="evidence" value="ECO:0007669"/>
    <property type="project" value="UniProtKB-ARBA"/>
</dbReference>
<dbReference type="FunFam" id="2.60.40.650:FF:000001">
    <property type="entry name" value="Nitrate reductase"/>
    <property type="match status" value="1"/>
</dbReference>
<dbReference type="InterPro" id="IPR014756">
    <property type="entry name" value="Ig_E-set"/>
</dbReference>
<evidence type="ECO:0000256" key="7">
    <source>
        <dbReference type="ARBA" id="ARBA00022505"/>
    </source>
</evidence>
<dbReference type="PROSITE" id="PS50255">
    <property type="entry name" value="CYTOCHROME_B5_2"/>
    <property type="match status" value="1"/>
</dbReference>
<evidence type="ECO:0000256" key="2">
    <source>
        <dbReference type="ARBA" id="ARBA00001971"/>
    </source>
</evidence>
<comment type="cofactor">
    <cofactor evidence="2">
        <name>heme</name>
        <dbReference type="ChEBI" id="CHEBI:30413"/>
    </cofactor>
</comment>
<dbReference type="Pfam" id="PF00173">
    <property type="entry name" value="Cyt-b5"/>
    <property type="match status" value="1"/>
</dbReference>
<dbReference type="GO" id="GO:0009416">
    <property type="term" value="P:response to light stimulus"/>
    <property type="evidence" value="ECO:0007669"/>
    <property type="project" value="UniProtKB-ARBA"/>
</dbReference>
<dbReference type="SUPFAM" id="SSF56524">
    <property type="entry name" value="Oxidoreductase molybdopterin-binding domain"/>
    <property type="match status" value="1"/>
</dbReference>
<feature type="domain" description="Cytochrome b5 heme-binding" evidence="17">
    <location>
        <begin position="401"/>
        <end position="476"/>
    </location>
</feature>
<evidence type="ECO:0000256" key="9">
    <source>
        <dbReference type="ARBA" id="ARBA00022630"/>
    </source>
</evidence>
<comment type="cofactor">
    <cofactor evidence="1">
        <name>Mo-molybdopterin</name>
        <dbReference type="ChEBI" id="CHEBI:71302"/>
    </cofactor>
</comment>
<dbReference type="InterPro" id="IPR036374">
    <property type="entry name" value="OxRdtase_Mopterin-bd_sf"/>
</dbReference>
<dbReference type="OrthoDB" id="432685at2759"/>
<dbReference type="PANTHER" id="PTHR19372:SF7">
    <property type="entry name" value="SULFITE OXIDASE, MITOCHONDRIAL"/>
    <property type="match status" value="1"/>
</dbReference>
<dbReference type="PANTHER" id="PTHR19372">
    <property type="entry name" value="SULFITE REDUCTASE"/>
    <property type="match status" value="1"/>
</dbReference>
<dbReference type="PROSITE" id="PS00191">
    <property type="entry name" value="CYTOCHROME_B5_1"/>
    <property type="match status" value="1"/>
</dbReference>
<evidence type="ECO:0000256" key="11">
    <source>
        <dbReference type="ARBA" id="ARBA00022827"/>
    </source>
</evidence>
<dbReference type="InterPro" id="IPR001199">
    <property type="entry name" value="Cyt_B5-like_heme/steroid-bd"/>
</dbReference>
<dbReference type="InterPro" id="IPR000572">
    <property type="entry name" value="OxRdtase_Mopterin-bd_dom"/>
</dbReference>
<dbReference type="SUPFAM" id="SSF63380">
    <property type="entry name" value="Riboflavin synthase domain-like"/>
    <property type="match status" value="1"/>
</dbReference>
<comment type="subunit">
    <text evidence="6">Homodimer.</text>
</comment>
<gene>
    <name evidence="19" type="ORF">HPP92_010725</name>
</gene>
<dbReference type="CDD" id="cd02112">
    <property type="entry name" value="eukary_NR_Moco"/>
    <property type="match status" value="1"/>
</dbReference>
<dbReference type="InterPro" id="IPR036400">
    <property type="entry name" value="Cyt_B5-like_heme/steroid_sf"/>
</dbReference>
<evidence type="ECO:0000256" key="15">
    <source>
        <dbReference type="ARBA" id="ARBA00023063"/>
    </source>
</evidence>
<dbReference type="FunFam" id="3.90.420.10:FF:000003">
    <property type="entry name" value="Nitrate reductase"/>
    <property type="match status" value="1"/>
</dbReference>
<evidence type="ECO:0000256" key="16">
    <source>
        <dbReference type="ARBA" id="ARBA00023157"/>
    </source>
</evidence>
<dbReference type="Pfam" id="PF03404">
    <property type="entry name" value="Mo-co_dimer"/>
    <property type="match status" value="1"/>
</dbReference>
<dbReference type="GO" id="GO:0042128">
    <property type="term" value="P:nitrate assimilation"/>
    <property type="evidence" value="ECO:0007669"/>
    <property type="project" value="UniProtKB-KW"/>
</dbReference>
<dbReference type="InterPro" id="IPR008333">
    <property type="entry name" value="Cbr1-like_FAD-bd_dom"/>
</dbReference>
<dbReference type="FunFam" id="3.10.120.10:FF:000007">
    <property type="entry name" value="Sulfite oxidase, mitochondrial"/>
    <property type="match status" value="1"/>
</dbReference>
<evidence type="ECO:0000256" key="13">
    <source>
        <dbReference type="ARBA" id="ARBA00023004"/>
    </source>
</evidence>
<dbReference type="Gene3D" id="3.40.50.80">
    <property type="entry name" value="Nucleotide-binding domain of ferredoxin-NADP reductase (FNR) module"/>
    <property type="match status" value="1"/>
</dbReference>
<evidence type="ECO:0000256" key="4">
    <source>
        <dbReference type="ARBA" id="ARBA00003838"/>
    </source>
</evidence>
<evidence type="ECO:0000256" key="6">
    <source>
        <dbReference type="ARBA" id="ARBA00011738"/>
    </source>
</evidence>
<evidence type="ECO:0000256" key="12">
    <source>
        <dbReference type="ARBA" id="ARBA00023002"/>
    </source>
</evidence>
<dbReference type="SUPFAM" id="SSF52343">
    <property type="entry name" value="Ferredoxin reductase-like, C-terminal NADP-linked domain"/>
    <property type="match status" value="1"/>
</dbReference>
<evidence type="ECO:0000259" key="18">
    <source>
        <dbReference type="PROSITE" id="PS51384"/>
    </source>
</evidence>
<dbReference type="GO" id="GO:0006790">
    <property type="term" value="P:sulfur compound metabolic process"/>
    <property type="evidence" value="ECO:0007669"/>
    <property type="project" value="TreeGrafter"/>
</dbReference>
<dbReference type="InterPro" id="IPR017938">
    <property type="entry name" value="Riboflavin_synthase-like_b-brl"/>
</dbReference>
<dbReference type="GO" id="GO:0020037">
    <property type="term" value="F:heme binding"/>
    <property type="evidence" value="ECO:0007669"/>
    <property type="project" value="InterPro"/>
</dbReference>
<dbReference type="PROSITE" id="PS00559">
    <property type="entry name" value="MOLYBDOPTERIN_EUK"/>
    <property type="match status" value="1"/>
</dbReference>
<dbReference type="InterPro" id="IPR022407">
    <property type="entry name" value="OxRdtase_Mopterin_BS"/>
</dbReference>
<keyword evidence="11" id="KW-0274">FAD</keyword>
<comment type="function">
    <text evidence="4">Nitrate reductase is a key enzyme involved in the first step of nitrate assimilation in plants, fungi and bacteria.</text>
</comment>
<dbReference type="Pfam" id="PF00175">
    <property type="entry name" value="NAD_binding_1"/>
    <property type="match status" value="1"/>
</dbReference>
<dbReference type="GO" id="GO:0043546">
    <property type="term" value="F:molybdopterin cofactor binding"/>
    <property type="evidence" value="ECO:0007669"/>
    <property type="project" value="InterPro"/>
</dbReference>
<reference evidence="19 20" key="1">
    <citation type="journal article" date="2020" name="Nat. Food">
        <title>A phased Vanilla planifolia genome enables genetic improvement of flavour and production.</title>
        <authorList>
            <person name="Hasing T."/>
            <person name="Tang H."/>
            <person name="Brym M."/>
            <person name="Khazi F."/>
            <person name="Huang T."/>
            <person name="Chambers A.H."/>
        </authorList>
    </citation>
    <scope>NUCLEOTIDE SEQUENCE [LARGE SCALE GENOMIC DNA]</scope>
    <source>
        <tissue evidence="19">Leaf</tissue>
    </source>
</reference>
<dbReference type="FunFam" id="2.40.30.10:FF:000021">
    <property type="entry name" value="NADH-cytochrome b5 reductase"/>
    <property type="match status" value="1"/>
</dbReference>
<dbReference type="Pfam" id="PF00174">
    <property type="entry name" value="Oxidored_molyb"/>
    <property type="match status" value="1"/>
</dbReference>
<dbReference type="InterPro" id="IPR001709">
    <property type="entry name" value="Flavoprot_Pyr_Nucl_cyt_Rdtase"/>
</dbReference>
<dbReference type="AlphaFoldDB" id="A0A835R4N8"/>
<keyword evidence="13" id="KW-0408">Iron</keyword>
<dbReference type="PRINTS" id="PR00407">
    <property type="entry name" value="EUMOPTERIN"/>
</dbReference>
<evidence type="ECO:0000313" key="20">
    <source>
        <dbReference type="Proteomes" id="UP000639772"/>
    </source>
</evidence>
<evidence type="ECO:0000256" key="14">
    <source>
        <dbReference type="ARBA" id="ARBA00023027"/>
    </source>
</evidence>
<comment type="caution">
    <text evidence="19">The sequence shown here is derived from an EMBL/GenBank/DDBJ whole genome shotgun (WGS) entry which is preliminary data.</text>
</comment>
<dbReference type="Pfam" id="PF00970">
    <property type="entry name" value="FAD_binding_6"/>
    <property type="match status" value="1"/>
</dbReference>
<feature type="domain" description="FAD-binding FR-type" evidence="18">
    <location>
        <begin position="498"/>
        <end position="610"/>
    </location>
</feature>
<accession>A0A835R4N8</accession>
<dbReference type="EMBL" id="JADCNM010000005">
    <property type="protein sequence ID" value="KAG0482641.1"/>
    <property type="molecule type" value="Genomic_DNA"/>
</dbReference>
<keyword evidence="9" id="KW-0285">Flavoprotein</keyword>
<dbReference type="Gene3D" id="2.60.40.650">
    <property type="match status" value="1"/>
</dbReference>
<evidence type="ECO:0000313" key="19">
    <source>
        <dbReference type="EMBL" id="KAG0482641.1"/>
    </source>
</evidence>
<dbReference type="PRINTS" id="PR00363">
    <property type="entry name" value="CYTOCHROMEB5"/>
</dbReference>
<dbReference type="InterPro" id="IPR005066">
    <property type="entry name" value="MoCF_OxRdtse_dimer"/>
</dbReference>
<protein>
    <recommendedName>
        <fullName evidence="21">Nitrate reductase</fullName>
    </recommendedName>
</protein>
<keyword evidence="16" id="KW-1015">Disulfide bond</keyword>
<evidence type="ECO:0000256" key="8">
    <source>
        <dbReference type="ARBA" id="ARBA00022617"/>
    </source>
</evidence>
<dbReference type="PRINTS" id="PR00406">
    <property type="entry name" value="CYTB5RDTASE"/>
</dbReference>
<dbReference type="GO" id="GO:0008482">
    <property type="term" value="F:sulfite oxidase activity"/>
    <property type="evidence" value="ECO:0007669"/>
    <property type="project" value="TreeGrafter"/>
</dbReference>
<dbReference type="SUPFAM" id="SSF55856">
    <property type="entry name" value="Cytochrome b5-like heme/steroid binding domain"/>
    <property type="match status" value="1"/>
</dbReference>
<evidence type="ECO:0000256" key="1">
    <source>
        <dbReference type="ARBA" id="ARBA00001924"/>
    </source>
</evidence>
<dbReference type="PRINTS" id="PR00371">
    <property type="entry name" value="FPNCR"/>
</dbReference>